<proteinExistence type="predicted"/>
<sequence length="334" mass="36336">MVTIIIAIAVFLIVIFWHELGHFLVAVKSGIKVNEFSVGMGPKLFQKKKNNIKYSLRALPLGGYVAIEGEDEDSEDPKAFNNAKASKRLAVIVAGVIMNFILGFVILFFVNMFAQPNIALIVENSPAEKAGLKANDIILEINEKNVKNSDDITKYISESNGEELNILIKSNNKEKEIRVTPSKDESGQYLIGIQIGRAFSTDNVSILQGITGAVKDFKIYSTAIVDALYKLITGKLSLDNLAGPVGTVVLIGDSAKRGAMTFFNLLAMLSINLGVFNIMPFPALDGGRAVLILVEMLTGKKLPAEKEGLLNFVGLILLLTLMVVVAFKDIVTLF</sequence>
<evidence type="ECO:0000313" key="1">
    <source>
        <dbReference type="EMBL" id="QQK07679.1"/>
    </source>
</evidence>
<gene>
    <name evidence="1" type="primary">rseP</name>
    <name evidence="1" type="ORF">JFY71_10370</name>
</gene>
<dbReference type="EMBL" id="CP066744">
    <property type="protein sequence ID" value="QQK07679.1"/>
    <property type="molecule type" value="Genomic_DNA"/>
</dbReference>
<reference evidence="1 2" key="1">
    <citation type="journal article" date="2022" name="Int. J. Syst. Evol. Microbiol.">
        <title>Miniphocaeibacter halophilus sp. nov., an ammonium-tolerant acetate-producing bacterium isolated from a biogas system.</title>
        <authorList>
            <person name="Schnurer A."/>
            <person name="Singh A."/>
            <person name="Bi S."/>
            <person name="Qiao W."/>
            <person name="Westerholm M."/>
        </authorList>
    </citation>
    <scope>NUCLEOTIDE SEQUENCE [LARGE SCALE GENOMIC DNA]</scope>
    <source>
        <strain evidence="1 2">AMB_01</strain>
    </source>
</reference>
<accession>A0AC61MS44</accession>
<keyword evidence="1" id="KW-0645">Protease</keyword>
<keyword evidence="2" id="KW-1185">Reference proteome</keyword>
<protein>
    <submittedName>
        <fullName evidence="1">RIP metalloprotease RseP</fullName>
    </submittedName>
</protein>
<name>A0AC61MS44_9FIRM</name>
<keyword evidence="1" id="KW-0378">Hydrolase</keyword>
<dbReference type="Proteomes" id="UP000595814">
    <property type="component" value="Chromosome"/>
</dbReference>
<keyword evidence="1" id="KW-0482">Metalloprotease</keyword>
<evidence type="ECO:0000313" key="2">
    <source>
        <dbReference type="Proteomes" id="UP000595814"/>
    </source>
</evidence>
<organism evidence="1 2">
    <name type="scientific">Miniphocaeibacter halophilus</name>
    <dbReference type="NCBI Taxonomy" id="2931922"/>
    <lineage>
        <taxon>Bacteria</taxon>
        <taxon>Bacillati</taxon>
        <taxon>Bacillota</taxon>
        <taxon>Tissierellia</taxon>
        <taxon>Tissierellales</taxon>
        <taxon>Peptoniphilaceae</taxon>
        <taxon>Miniphocaeibacter</taxon>
    </lineage>
</organism>